<dbReference type="Pfam" id="PF14375">
    <property type="entry name" value="Cys_rich_CWC"/>
    <property type="match status" value="1"/>
</dbReference>
<dbReference type="EMBL" id="WAEL01000004">
    <property type="protein sequence ID" value="NID11135.1"/>
    <property type="molecule type" value="Genomic_DNA"/>
</dbReference>
<proteinExistence type="predicted"/>
<dbReference type="Proteomes" id="UP000606008">
    <property type="component" value="Unassembled WGS sequence"/>
</dbReference>
<evidence type="ECO:0000313" key="1">
    <source>
        <dbReference type="EMBL" id="NID11135.1"/>
    </source>
</evidence>
<sequence length="73" mass="8139">MEKHASTSCPRCGNLFTCGVNSVLKCDCMWLSLAPADLAYIREYTEITFGEYTCLCVKCLRDLQAERNAVPAN</sequence>
<dbReference type="InterPro" id="IPR032720">
    <property type="entry name" value="Cys_rich_CWC"/>
</dbReference>
<organism evidence="1 2">
    <name type="scientific">Fibrivirga algicola</name>
    <dbReference type="NCBI Taxonomy" id="2950420"/>
    <lineage>
        <taxon>Bacteria</taxon>
        <taxon>Pseudomonadati</taxon>
        <taxon>Bacteroidota</taxon>
        <taxon>Cytophagia</taxon>
        <taxon>Cytophagales</taxon>
        <taxon>Spirosomataceae</taxon>
        <taxon>Fibrivirga</taxon>
    </lineage>
</organism>
<keyword evidence="2" id="KW-1185">Reference proteome</keyword>
<dbReference type="RefSeq" id="WP_085413425.1">
    <property type="nucleotide sequence ID" value="NZ_WAEL01000004.1"/>
</dbReference>
<evidence type="ECO:0000313" key="2">
    <source>
        <dbReference type="Proteomes" id="UP000606008"/>
    </source>
</evidence>
<comment type="caution">
    <text evidence="1">The sequence shown here is derived from an EMBL/GenBank/DDBJ whole genome shotgun (WGS) entry which is preliminary data.</text>
</comment>
<reference evidence="1" key="1">
    <citation type="submission" date="2024-05" db="EMBL/GenBank/DDBJ databases">
        <authorList>
            <person name="Jung D.-H."/>
        </authorList>
    </citation>
    <scope>NUCLEOTIDE SEQUENCE</scope>
    <source>
        <strain evidence="1">JA-25</strain>
    </source>
</reference>
<accession>A0ABX0QFH7</accession>
<gene>
    <name evidence="1" type="ORF">F7231_13220</name>
</gene>
<name>A0ABX0QFH7_9BACT</name>
<protein>
    <submittedName>
        <fullName evidence="1">Cysteine-rich CWC family protein</fullName>
    </submittedName>
</protein>